<comment type="caution">
    <text evidence="3">The sequence shown here is derived from an EMBL/GenBank/DDBJ whole genome shotgun (WGS) entry which is preliminary data.</text>
</comment>
<dbReference type="InterPro" id="IPR007484">
    <property type="entry name" value="Peptidase_M28"/>
</dbReference>
<dbReference type="EMBL" id="JBHSCZ010000002">
    <property type="protein sequence ID" value="MFC4263221.1"/>
    <property type="molecule type" value="Genomic_DNA"/>
</dbReference>
<proteinExistence type="predicted"/>
<feature type="domain" description="Peptidase M28" evidence="2">
    <location>
        <begin position="291"/>
        <end position="503"/>
    </location>
</feature>
<dbReference type="Gene3D" id="3.50.30.30">
    <property type="match status" value="1"/>
</dbReference>
<accession>A0ABV8QSR3</accession>
<dbReference type="Proteomes" id="UP001595907">
    <property type="component" value="Unassembled WGS sequence"/>
</dbReference>
<dbReference type="Gene3D" id="3.40.630.10">
    <property type="entry name" value="Zn peptidases"/>
    <property type="match status" value="2"/>
</dbReference>
<dbReference type="PANTHER" id="PTHR12147">
    <property type="entry name" value="METALLOPEPTIDASE M28 FAMILY MEMBER"/>
    <property type="match status" value="1"/>
</dbReference>
<organism evidence="3 4">
    <name type="scientific">Ferruginibacter yonginensis</name>
    <dbReference type="NCBI Taxonomy" id="1310416"/>
    <lineage>
        <taxon>Bacteria</taxon>
        <taxon>Pseudomonadati</taxon>
        <taxon>Bacteroidota</taxon>
        <taxon>Chitinophagia</taxon>
        <taxon>Chitinophagales</taxon>
        <taxon>Chitinophagaceae</taxon>
        <taxon>Ferruginibacter</taxon>
    </lineage>
</organism>
<dbReference type="RefSeq" id="WP_379709491.1">
    <property type="nucleotide sequence ID" value="NZ_JBHSCZ010000002.1"/>
</dbReference>
<dbReference type="InterPro" id="IPR045175">
    <property type="entry name" value="M28_fam"/>
</dbReference>
<evidence type="ECO:0000259" key="2">
    <source>
        <dbReference type="Pfam" id="PF04389"/>
    </source>
</evidence>
<name>A0ABV8QSR3_9BACT</name>
<feature type="chain" id="PRO_5047421030" evidence="1">
    <location>
        <begin position="19"/>
        <end position="527"/>
    </location>
</feature>
<dbReference type="PANTHER" id="PTHR12147:SF26">
    <property type="entry name" value="PEPTIDASE M28 DOMAIN-CONTAINING PROTEIN"/>
    <property type="match status" value="1"/>
</dbReference>
<reference evidence="4" key="1">
    <citation type="journal article" date="2019" name="Int. J. Syst. Evol. Microbiol.">
        <title>The Global Catalogue of Microorganisms (GCM) 10K type strain sequencing project: providing services to taxonomists for standard genome sequencing and annotation.</title>
        <authorList>
            <consortium name="The Broad Institute Genomics Platform"/>
            <consortium name="The Broad Institute Genome Sequencing Center for Infectious Disease"/>
            <person name="Wu L."/>
            <person name="Ma J."/>
        </authorList>
    </citation>
    <scope>NUCLEOTIDE SEQUENCE [LARGE SCALE GENOMIC DNA]</scope>
    <source>
        <strain evidence="4">CECT 8289</strain>
    </source>
</reference>
<gene>
    <name evidence="3" type="ORF">ACFOWM_10055</name>
</gene>
<evidence type="ECO:0000313" key="4">
    <source>
        <dbReference type="Proteomes" id="UP001595907"/>
    </source>
</evidence>
<feature type="signal peptide" evidence="1">
    <location>
        <begin position="1"/>
        <end position="18"/>
    </location>
</feature>
<keyword evidence="4" id="KW-1185">Reference proteome</keyword>
<evidence type="ECO:0000313" key="3">
    <source>
        <dbReference type="EMBL" id="MFC4263221.1"/>
    </source>
</evidence>
<evidence type="ECO:0000256" key="1">
    <source>
        <dbReference type="SAM" id="SignalP"/>
    </source>
</evidence>
<dbReference type="InterPro" id="IPR046450">
    <property type="entry name" value="PA_dom_sf"/>
</dbReference>
<keyword evidence="1" id="KW-0732">Signal</keyword>
<sequence>MKQLLLLPMALLCMHAFAQNDAALKYSNAITAADLKKHLTIIASDEFEGRETGTEGQRKAAAYIEAQFKAIGLKPIPALKGYQQYYPLYQDSLQNTTLNINGTAATFGTDFIIPMNTNESGKFKGKKIVFVGYGIDDAAYSDYTNINVKGKVVVFFLGEPKKDGKYIISGATRGSEWTFPGITKKLATAASKGAVGALVINANQETFNPRTVENGKKTGVYFPSEKNGTKTINYASISHGFAKQLVGDDFNFDSYLASAKTLAPFTINGFEKKMAVNYVFTKGRNTIMASNVLGMIEGTDKKDEYVFLTGHYDHLGKRNGKIYYGADDDGSGTCGVIQMATAFAKAAAAGDKPRRTLVFMTVSGEEKGLWGSEYYSDHPVFPLEKTTVDLNTDMVGRVDTERKTADTLNYVYVIGHDKLSSDLPIINEGMNSKYTNLVLDYKFDDPNDPNRIYFRSDHYNFARKGVPILFFYDGMLKSDYHQPTDTVDKINFELYEKRVKMIFHTAWEIANRNDMLKRDIPLTMGSR</sequence>
<dbReference type="SUPFAM" id="SSF53187">
    <property type="entry name" value="Zn-dependent exopeptidases"/>
    <property type="match status" value="1"/>
</dbReference>
<dbReference type="SUPFAM" id="SSF52025">
    <property type="entry name" value="PA domain"/>
    <property type="match status" value="1"/>
</dbReference>
<protein>
    <submittedName>
        <fullName evidence="3">M28 family peptidase</fullName>
    </submittedName>
</protein>
<dbReference type="Pfam" id="PF04389">
    <property type="entry name" value="Peptidase_M28"/>
    <property type="match status" value="1"/>
</dbReference>